<dbReference type="InterPro" id="IPR001810">
    <property type="entry name" value="F-box_dom"/>
</dbReference>
<dbReference type="PANTHER" id="PTHR34145:SF68">
    <property type="entry name" value="FBD DOMAIN-CONTAINING PROTEIN"/>
    <property type="match status" value="1"/>
</dbReference>
<reference evidence="3 4" key="1">
    <citation type="journal article" date="2021" name="Comput. Struct. Biotechnol. J.">
        <title>De novo genome assembly of the potent medicinal plant Rehmannia glutinosa using nanopore technology.</title>
        <authorList>
            <person name="Ma L."/>
            <person name="Dong C."/>
            <person name="Song C."/>
            <person name="Wang X."/>
            <person name="Zheng X."/>
            <person name="Niu Y."/>
            <person name="Chen S."/>
            <person name="Feng W."/>
        </authorList>
    </citation>
    <scope>NUCLEOTIDE SEQUENCE [LARGE SCALE GENOMIC DNA]</scope>
    <source>
        <strain evidence="3">DH-2019</strain>
    </source>
</reference>
<proteinExistence type="predicted"/>
<feature type="domain" description="F-box" evidence="1">
    <location>
        <begin position="27"/>
        <end position="60"/>
    </location>
</feature>
<dbReference type="Proteomes" id="UP001318860">
    <property type="component" value="Unassembled WGS sequence"/>
</dbReference>
<comment type="caution">
    <text evidence="3">The sequence shown here is derived from an EMBL/GenBank/DDBJ whole genome shotgun (WGS) entry which is preliminary data.</text>
</comment>
<dbReference type="InterPro" id="IPR032675">
    <property type="entry name" value="LRR_dom_sf"/>
</dbReference>
<dbReference type="EMBL" id="JABTTQ020000002">
    <property type="protein sequence ID" value="KAK6162095.1"/>
    <property type="molecule type" value="Genomic_DNA"/>
</dbReference>
<organism evidence="3 4">
    <name type="scientific">Rehmannia glutinosa</name>
    <name type="common">Chinese foxglove</name>
    <dbReference type="NCBI Taxonomy" id="99300"/>
    <lineage>
        <taxon>Eukaryota</taxon>
        <taxon>Viridiplantae</taxon>
        <taxon>Streptophyta</taxon>
        <taxon>Embryophyta</taxon>
        <taxon>Tracheophyta</taxon>
        <taxon>Spermatophyta</taxon>
        <taxon>Magnoliopsida</taxon>
        <taxon>eudicotyledons</taxon>
        <taxon>Gunneridae</taxon>
        <taxon>Pentapetalae</taxon>
        <taxon>asterids</taxon>
        <taxon>lamiids</taxon>
        <taxon>Lamiales</taxon>
        <taxon>Orobanchaceae</taxon>
        <taxon>Rehmannieae</taxon>
        <taxon>Rehmannia</taxon>
    </lineage>
</organism>
<protein>
    <recommendedName>
        <fullName evidence="5">FBD domain-containing protein</fullName>
    </recommendedName>
</protein>
<dbReference type="InterPro" id="IPR053772">
    <property type="entry name" value="At1g61320/At1g61330-like"/>
</dbReference>
<gene>
    <name evidence="3" type="ORF">DH2020_001936</name>
</gene>
<name>A0ABR0XSV2_REHGL</name>
<dbReference type="Pfam" id="PF23622">
    <property type="entry name" value="LRR_At1g61320_AtMIF1"/>
    <property type="match status" value="1"/>
</dbReference>
<dbReference type="SUPFAM" id="SSF52047">
    <property type="entry name" value="RNI-like"/>
    <property type="match status" value="1"/>
</dbReference>
<evidence type="ECO:0000313" key="3">
    <source>
        <dbReference type="EMBL" id="KAK6162095.1"/>
    </source>
</evidence>
<evidence type="ECO:0000259" key="2">
    <source>
        <dbReference type="Pfam" id="PF23622"/>
    </source>
</evidence>
<keyword evidence="4" id="KW-1185">Reference proteome</keyword>
<sequence length="526" mass="60539">MVARPPGRLLEGLAEAAGKCVDIEDRISQLADDILISIISRLSLREATATSILSSHWRYLYAYSSRLDFPPFKPESSPPFRECVEEIQEKRFPNYINTVNYILDSHKGSRVKEFMVHMHCLEGANIERWIEFALARKVEIFDLQMHYLVGARRGHYSLGLSNLIRTNSGQLLPDLKCLRIMSLSAVHVNDAEVELLLSTSPLLESLSIELSDGLTNVLIVGHSLLLKHLGITYAANLQSIEICNMMNLVSLRCYGLPSTYVLRLSNVPKLIEFDTSDQRGNTLEQVLPRIPSCILDQLRLLKLSTQTIFIQYTSPTYMLPELVNLKHLELKVHMWRLTDNNDALFPLVEACPSLEELDIKFLWAYYSIEFEDREIYNFRPMKKLSPNLKKLKLSGYLGSPSELEFALFILKHVDALQELIVQPNSDMSKKIQRRAEARARMHFRRRVRKSVKLIIEDWAIHVKSKAGWVVSFRILSIFSNPSLDDKLIKRTRRSQRVVILGDCPKRLNYNHIIRGYQSSNNCSLKW</sequence>
<accession>A0ABR0XSV2</accession>
<feature type="domain" description="At1g61320/AtMIF1 LRR" evidence="2">
    <location>
        <begin position="102"/>
        <end position="441"/>
    </location>
</feature>
<dbReference type="Pfam" id="PF00646">
    <property type="entry name" value="F-box"/>
    <property type="match status" value="1"/>
</dbReference>
<dbReference type="Gene3D" id="3.80.10.10">
    <property type="entry name" value="Ribonuclease Inhibitor"/>
    <property type="match status" value="1"/>
</dbReference>
<evidence type="ECO:0000313" key="4">
    <source>
        <dbReference type="Proteomes" id="UP001318860"/>
    </source>
</evidence>
<evidence type="ECO:0000259" key="1">
    <source>
        <dbReference type="Pfam" id="PF00646"/>
    </source>
</evidence>
<evidence type="ECO:0008006" key="5">
    <source>
        <dbReference type="Google" id="ProtNLM"/>
    </source>
</evidence>
<dbReference type="SUPFAM" id="SSF81383">
    <property type="entry name" value="F-box domain"/>
    <property type="match status" value="1"/>
</dbReference>
<dbReference type="InterPro" id="IPR036047">
    <property type="entry name" value="F-box-like_dom_sf"/>
</dbReference>
<dbReference type="InterPro" id="IPR055357">
    <property type="entry name" value="LRR_At1g61320_AtMIF1"/>
</dbReference>
<dbReference type="PANTHER" id="PTHR34145">
    <property type="entry name" value="OS02G0105600 PROTEIN"/>
    <property type="match status" value="1"/>
</dbReference>